<sequence>MKWFPVLLTMTLAPLAPAEPLTLQWQWHSQDGNRHHITFSADEGALDASRREMVTLDRALNFPLETLFAQMGEKLQGTLAEINRLSPEGAVKFDNLEQAFALRDQSPQSVMFWQAYHQYQEDAFYALRITPCIHPTDRRLPCVRPNYSQLFYQLKHALQPLARQFAQSDTAKTVALLQEWLDSIPSPNEQVDHFAPPLQALQQNRADSDEKALLMAALLAERLPDYALSIIYPDISVGSVSPAWLAITADSGLQGETVQINSQPHVLLTGSPVLVQQMMLSKIPLVSEPLY</sequence>
<evidence type="ECO:0000313" key="2">
    <source>
        <dbReference type="EMBL" id="ALP41295.1"/>
    </source>
</evidence>
<dbReference type="Proteomes" id="UP000058114">
    <property type="component" value="Chromosome"/>
</dbReference>
<name>A0A0S2SHW0_9GAMM</name>
<dbReference type="PATRIC" id="fig|652.5.peg.3119"/>
<reference evidence="3" key="1">
    <citation type="submission" date="2015-10" db="EMBL/GenBank/DDBJ databases">
        <title>Complete Genome Sequence of Aeromonas schubertii strain WL1483.</title>
        <authorList>
            <person name="Liu L."/>
        </authorList>
    </citation>
    <scope>NUCLEOTIDE SEQUENCE [LARGE SCALE GENOMIC DNA]</scope>
    <source>
        <strain evidence="3">WL1483</strain>
    </source>
</reference>
<organism evidence="2 3">
    <name type="scientific">Aeromonas schubertii</name>
    <dbReference type="NCBI Taxonomy" id="652"/>
    <lineage>
        <taxon>Bacteria</taxon>
        <taxon>Pseudomonadati</taxon>
        <taxon>Pseudomonadota</taxon>
        <taxon>Gammaproteobacteria</taxon>
        <taxon>Aeromonadales</taxon>
        <taxon>Aeromonadaceae</taxon>
        <taxon>Aeromonas</taxon>
    </lineage>
</organism>
<evidence type="ECO:0000313" key="3">
    <source>
        <dbReference type="Proteomes" id="UP000058114"/>
    </source>
</evidence>
<dbReference type="EMBL" id="CP013067">
    <property type="protein sequence ID" value="ALP41295.1"/>
    <property type="molecule type" value="Genomic_DNA"/>
</dbReference>
<proteinExistence type="predicted"/>
<protein>
    <submittedName>
        <fullName evidence="2">Uncharacterized protein</fullName>
    </submittedName>
</protein>
<dbReference type="KEGG" id="asr:WL1483_1876"/>
<feature type="signal peptide" evidence="1">
    <location>
        <begin position="1"/>
        <end position="18"/>
    </location>
</feature>
<accession>A0A0S2SHW0</accession>
<gene>
    <name evidence="2" type="ORF">WL1483_1876</name>
</gene>
<keyword evidence="1" id="KW-0732">Signal</keyword>
<feature type="chain" id="PRO_5006604376" evidence="1">
    <location>
        <begin position="19"/>
        <end position="291"/>
    </location>
</feature>
<dbReference type="RefSeq" id="WP_060587043.1">
    <property type="nucleotide sequence ID" value="NZ_CP013067.1"/>
</dbReference>
<reference evidence="2 3" key="2">
    <citation type="journal article" date="2016" name="Genome Announc.">
        <title>Complete Genome Sequence of the Highly Virulent Aeromonas schubertii Strain WL1483, Isolated from Diseased Snakehead Fish (Channa argus) in China.</title>
        <authorList>
            <person name="Liu L."/>
            <person name="Li N."/>
            <person name="Zhang D."/>
            <person name="Fu X."/>
            <person name="Shi C."/>
            <person name="Lin Q."/>
            <person name="Hao G."/>
        </authorList>
    </citation>
    <scope>NUCLEOTIDE SEQUENCE [LARGE SCALE GENOMIC DNA]</scope>
    <source>
        <strain evidence="2 3">WL1483</strain>
    </source>
</reference>
<evidence type="ECO:0000256" key="1">
    <source>
        <dbReference type="SAM" id="SignalP"/>
    </source>
</evidence>
<dbReference type="AlphaFoldDB" id="A0A0S2SHW0"/>